<dbReference type="OrthoDB" id="432169at2759"/>
<dbReference type="EMBL" id="BFEA01000608">
    <property type="protein sequence ID" value="GBG87344.1"/>
    <property type="molecule type" value="Genomic_DNA"/>
</dbReference>
<proteinExistence type="predicted"/>
<reference evidence="5 6" key="1">
    <citation type="journal article" date="2018" name="Cell">
        <title>The Chara Genome: Secondary Complexity and Implications for Plant Terrestrialization.</title>
        <authorList>
            <person name="Nishiyama T."/>
            <person name="Sakayama H."/>
            <person name="Vries J.D."/>
            <person name="Buschmann H."/>
            <person name="Saint-Marcoux D."/>
            <person name="Ullrich K.K."/>
            <person name="Haas F.B."/>
            <person name="Vanderstraeten L."/>
            <person name="Becker D."/>
            <person name="Lang D."/>
            <person name="Vosolsobe S."/>
            <person name="Rombauts S."/>
            <person name="Wilhelmsson P.K.I."/>
            <person name="Janitza P."/>
            <person name="Kern R."/>
            <person name="Heyl A."/>
            <person name="Rumpler F."/>
            <person name="Villalobos L.I.A.C."/>
            <person name="Clay J.M."/>
            <person name="Skokan R."/>
            <person name="Toyoda A."/>
            <person name="Suzuki Y."/>
            <person name="Kagoshima H."/>
            <person name="Schijlen E."/>
            <person name="Tajeshwar N."/>
            <person name="Catarino B."/>
            <person name="Hetherington A.J."/>
            <person name="Saltykova A."/>
            <person name="Bonnot C."/>
            <person name="Breuninger H."/>
            <person name="Symeonidi A."/>
            <person name="Radhakrishnan G.V."/>
            <person name="Van Nieuwerburgh F."/>
            <person name="Deforce D."/>
            <person name="Chang C."/>
            <person name="Karol K.G."/>
            <person name="Hedrich R."/>
            <person name="Ulvskov P."/>
            <person name="Glockner G."/>
            <person name="Delwiche C.F."/>
            <person name="Petrasek J."/>
            <person name="Van de Peer Y."/>
            <person name="Friml J."/>
            <person name="Beilby M."/>
            <person name="Dolan L."/>
            <person name="Kohara Y."/>
            <person name="Sugano S."/>
            <person name="Fujiyama A."/>
            <person name="Delaux P.-M."/>
            <person name="Quint M."/>
            <person name="TheiBen G."/>
            <person name="Hagemann M."/>
            <person name="Harholt J."/>
            <person name="Dunand C."/>
            <person name="Zachgo S."/>
            <person name="Langdale J."/>
            <person name="Maumus F."/>
            <person name="Straeten D.V.D."/>
            <person name="Gould S.B."/>
            <person name="Rensing S.A."/>
        </authorList>
    </citation>
    <scope>NUCLEOTIDE SEQUENCE [LARGE SCALE GENOMIC DNA]</scope>
    <source>
        <strain evidence="5 6">S276</strain>
    </source>
</reference>
<dbReference type="Pfam" id="PF00258">
    <property type="entry name" value="Flavodoxin_1"/>
    <property type="match status" value="1"/>
</dbReference>
<evidence type="ECO:0000259" key="4">
    <source>
        <dbReference type="PROSITE" id="PS50902"/>
    </source>
</evidence>
<dbReference type="InterPro" id="IPR012349">
    <property type="entry name" value="Split_barrel_FMN-bd"/>
</dbReference>
<accession>A0A388LYE4</accession>
<dbReference type="GO" id="GO:0010181">
    <property type="term" value="F:FMN binding"/>
    <property type="evidence" value="ECO:0007669"/>
    <property type="project" value="InterPro"/>
</dbReference>
<organism evidence="5 6">
    <name type="scientific">Chara braunii</name>
    <name type="common">Braun's stonewort</name>
    <dbReference type="NCBI Taxonomy" id="69332"/>
    <lineage>
        <taxon>Eukaryota</taxon>
        <taxon>Viridiplantae</taxon>
        <taxon>Streptophyta</taxon>
        <taxon>Charophyceae</taxon>
        <taxon>Charales</taxon>
        <taxon>Characeae</taxon>
        <taxon>Chara</taxon>
    </lineage>
</organism>
<dbReference type="Gene3D" id="2.30.110.10">
    <property type="entry name" value="Electron Transport, Fmn-binding Protein, Chain A"/>
    <property type="match status" value="1"/>
</dbReference>
<dbReference type="Pfam" id="PF01613">
    <property type="entry name" value="Flavin_Reduct"/>
    <property type="match status" value="1"/>
</dbReference>
<dbReference type="Pfam" id="PF19583">
    <property type="entry name" value="ODP"/>
    <property type="match status" value="1"/>
</dbReference>
<feature type="domain" description="Flavodoxin-like" evidence="4">
    <location>
        <begin position="429"/>
        <end position="568"/>
    </location>
</feature>
<dbReference type="AlphaFoldDB" id="A0A388LYE4"/>
<evidence type="ECO:0000256" key="3">
    <source>
        <dbReference type="SAM" id="MobiDB-lite"/>
    </source>
</evidence>
<dbReference type="SMART" id="SM00903">
    <property type="entry name" value="Flavin_Reduct"/>
    <property type="match status" value="1"/>
</dbReference>
<dbReference type="Proteomes" id="UP000265515">
    <property type="component" value="Unassembled WGS sequence"/>
</dbReference>
<evidence type="ECO:0000256" key="2">
    <source>
        <dbReference type="ARBA" id="ARBA00022982"/>
    </source>
</evidence>
<dbReference type="GO" id="GO:0009055">
    <property type="term" value="F:electron transfer activity"/>
    <property type="evidence" value="ECO:0007669"/>
    <property type="project" value="InterPro"/>
</dbReference>
<dbReference type="PROSITE" id="PS50902">
    <property type="entry name" value="FLAVODOXIN_LIKE"/>
    <property type="match status" value="1"/>
</dbReference>
<keyword evidence="1" id="KW-0813">Transport</keyword>
<dbReference type="Gene3D" id="3.60.15.10">
    <property type="entry name" value="Ribonuclease Z/Hydroxyacylglutathione hydrolase-like"/>
    <property type="match status" value="2"/>
</dbReference>
<dbReference type="InterPro" id="IPR045761">
    <property type="entry name" value="ODP_dom"/>
</dbReference>
<dbReference type="SUPFAM" id="SSF50475">
    <property type="entry name" value="FMN-binding split barrel"/>
    <property type="match status" value="1"/>
</dbReference>
<dbReference type="PROSITE" id="PS00201">
    <property type="entry name" value="FLAVODOXIN"/>
    <property type="match status" value="1"/>
</dbReference>
<dbReference type="PANTHER" id="PTHR32145:SF31">
    <property type="entry name" value="FLAVIN REDUCTASE-LIKE FMN-BINDING PROTEIN"/>
    <property type="match status" value="1"/>
</dbReference>
<gene>
    <name evidence="5" type="ORF">CBR_g45404</name>
</gene>
<dbReference type="OMA" id="HWVVYAT"/>
<name>A0A388LYE4_CHABU</name>
<protein>
    <recommendedName>
        <fullName evidence="4">Flavodoxin-like domain-containing protein</fullName>
    </recommendedName>
</protein>
<dbReference type="Gene3D" id="3.40.50.360">
    <property type="match status" value="1"/>
</dbReference>
<keyword evidence="2" id="KW-0249">Electron transport</keyword>
<evidence type="ECO:0000313" key="6">
    <source>
        <dbReference type="Proteomes" id="UP000265515"/>
    </source>
</evidence>
<comment type="caution">
    <text evidence="5">The sequence shown here is derived from an EMBL/GenBank/DDBJ whole genome shotgun (WGS) entry which is preliminary data.</text>
</comment>
<feature type="region of interest" description="Disordered" evidence="3">
    <location>
        <begin position="91"/>
        <end position="110"/>
    </location>
</feature>
<dbReference type="InterPro" id="IPR036866">
    <property type="entry name" value="RibonucZ/Hydroxyglut_hydro"/>
</dbReference>
<keyword evidence="6" id="KW-1185">Reference proteome</keyword>
<dbReference type="SUPFAM" id="SSF56281">
    <property type="entry name" value="Metallo-hydrolase/oxidoreductase"/>
    <property type="match status" value="1"/>
</dbReference>
<dbReference type="InterPro" id="IPR051285">
    <property type="entry name" value="NADH_oxidoreductase_modular"/>
</dbReference>
<dbReference type="STRING" id="69332.A0A388LYE4"/>
<dbReference type="PANTHER" id="PTHR32145">
    <property type="entry name" value="DIFLAVIN FLAVOPROTEIN A 2-RELATED"/>
    <property type="match status" value="1"/>
</dbReference>
<dbReference type="InterPro" id="IPR008254">
    <property type="entry name" value="Flavodoxin/NO_synth"/>
</dbReference>
<dbReference type="Gramene" id="GBG87344">
    <property type="protein sequence ID" value="GBG87344"/>
    <property type="gene ID" value="CBR_g45404"/>
</dbReference>
<evidence type="ECO:0000313" key="5">
    <source>
        <dbReference type="EMBL" id="GBG87344.1"/>
    </source>
</evidence>
<dbReference type="InterPro" id="IPR029039">
    <property type="entry name" value="Flavoprotein-like_sf"/>
</dbReference>
<dbReference type="SUPFAM" id="SSF52218">
    <property type="entry name" value="Flavoproteins"/>
    <property type="match status" value="1"/>
</dbReference>
<dbReference type="CDD" id="cd07709">
    <property type="entry name" value="flavodiiron_proteins_MBL-fold"/>
    <property type="match status" value="1"/>
</dbReference>
<sequence length="745" mass="80196">MVVKSSMSRGASGNCEASWVLHRCHPRPSPQSLAIPVGTACKLLATAPPSPLQARYTHLRNGRMPVFPGLTRSPLVRKSLCVRCAAEATQVETKDQNQPPQTSQGEEKKEVRILSITDDTQSLRARCQERLKFEIEYGLKRGTTDNAYLIRGDNCVALINVPDESFSKTFVSALTGVIGLDEISYLVLGHLSPKRLDALFSLLNARSAKDPLQVYCSNPAAKLLLSSLPEGITDGQQLKVNVVKADGVLDLGKGHKLQLLLTPTPRWPDGMCVYDPFNQLLYTHKLFSAHVCTESDFDVGGWELFGSDWQFFYDCMLAPTPTQAASALEKLPIVAQFEKPSYKGKSGLTVAKADLSFVWSSIMRLLNLSPDKAAALARMQADGDSNGALVVSAICPIHGPIVRTAVTELVREYRQWTEEKVKQNKDVMIAVIYASAYGNTAALAQAISRGISKAGVGIETINCEFTGSEEVVSVVRKSGGFVIGSPTLAGHMPTPVQEALGGILRDSNARSKPCGVFGSFGWSGEAVDEMEQRLKDGGFSFGFPPIRCKFKPTEATLQLCEESGTDLAQVVIKAQRKKDSTAKPTFSTASDVEQAVGRVVGSLCVLAARSGDAESAMLASWVSQASFVPPGITIAVAKDRAVEGLILPGGKFALNILGQGKAGPISKQLLKPFKPGEPRFGDLPISTASNGCTLLDDALAHLECSVVNRMETGDHWIVYATVDSGKLIDDSSLTAVHHRKTGSRY</sequence>
<dbReference type="InterPro" id="IPR002563">
    <property type="entry name" value="Flavin_Rdtase-like_dom"/>
</dbReference>
<evidence type="ECO:0000256" key="1">
    <source>
        <dbReference type="ARBA" id="ARBA00022448"/>
    </source>
</evidence>
<dbReference type="InterPro" id="IPR001226">
    <property type="entry name" value="Flavodoxin_CS"/>
</dbReference>